<dbReference type="KEGG" id="kvl:KVU_0971"/>
<dbReference type="EMBL" id="CP002018">
    <property type="protein sequence ID" value="AEM40810.1"/>
    <property type="molecule type" value="Genomic_DNA"/>
</dbReference>
<dbReference type="HOGENOM" id="CLU_020336_50_0_5"/>
<accession>F9Y5Y5</accession>
<keyword evidence="5" id="KW-1185">Reference proteome</keyword>
<dbReference type="GO" id="GO:0006508">
    <property type="term" value="P:proteolysis"/>
    <property type="evidence" value="ECO:0007669"/>
    <property type="project" value="InterPro"/>
</dbReference>
<dbReference type="PRINTS" id="PR00111">
    <property type="entry name" value="ABHYDROLASE"/>
</dbReference>
<keyword evidence="4" id="KW-0808">Transferase</keyword>
<keyword evidence="4" id="KW-0012">Acyltransferase</keyword>
<comment type="similarity">
    <text evidence="1">Belongs to the peptidase S33 family.</text>
</comment>
<dbReference type="RefSeq" id="WP_013384270.1">
    <property type="nucleotide sequence ID" value="NC_017384.1"/>
</dbReference>
<dbReference type="AlphaFoldDB" id="F9Y5Y5"/>
<dbReference type="SUPFAM" id="SSF53474">
    <property type="entry name" value="alpha/beta-Hydrolases"/>
    <property type="match status" value="1"/>
</dbReference>
<sequence length="281" mass="31662">MFVEINGCPLYVEMLGGDDPAKPLMITHHGAPGLGSHTEPKASFGALADEYRVLVFDARGSGKSGDIGPFTHEQWAADIDALRQWAGAEQIIMGGGSYGGFMSMEYATRYPSRVRAIVLRDTSPDNSHEDLANENAKSSSRIEIDLPLFDRMMQGKIIDNDDFKKAWAHILPLYDHDLDMEKVRQRVEHTPYHYATHNYAFSVNLRDYDLKDKLRELHVPMLITVGRHDWITPVACSEKIHDLVAGSELVIFENSGHSPQVEEADLWRATVRDFLRRKLAA</sequence>
<evidence type="ECO:0000259" key="3">
    <source>
        <dbReference type="Pfam" id="PF00561"/>
    </source>
</evidence>
<dbReference type="PRINTS" id="PR00793">
    <property type="entry name" value="PROAMNOPTASE"/>
</dbReference>
<dbReference type="EC" id="3.4.11.5" evidence="4"/>
<evidence type="ECO:0000256" key="2">
    <source>
        <dbReference type="ARBA" id="ARBA00022801"/>
    </source>
</evidence>
<protein>
    <submittedName>
        <fullName evidence="4">Predicted hydrolase or acyltransferase of alpha/beta superfamily protein</fullName>
        <ecNumber evidence="4">3.4.11.5</ecNumber>
    </submittedName>
</protein>
<dbReference type="GO" id="GO:0004177">
    <property type="term" value="F:aminopeptidase activity"/>
    <property type="evidence" value="ECO:0007669"/>
    <property type="project" value="UniProtKB-KW"/>
</dbReference>
<dbReference type="InterPro" id="IPR050266">
    <property type="entry name" value="AB_hydrolase_sf"/>
</dbReference>
<dbReference type="InterPro" id="IPR029058">
    <property type="entry name" value="AB_hydrolase_fold"/>
</dbReference>
<feature type="domain" description="AB hydrolase-1" evidence="3">
    <location>
        <begin position="23"/>
        <end position="263"/>
    </location>
</feature>
<evidence type="ECO:0000313" key="5">
    <source>
        <dbReference type="Proteomes" id="UP000000692"/>
    </source>
</evidence>
<dbReference type="OrthoDB" id="9796770at2"/>
<keyword evidence="4" id="KW-0645">Protease</keyword>
<reference evidence="4 5" key="1">
    <citation type="journal article" date="2011" name="J. Bacteriol.">
        <title>Complete genome sequence of the industrial strain Ketogulonicigenium vulgare WSH-001.</title>
        <authorList>
            <person name="Liu L."/>
            <person name="Li Y."/>
            <person name="Zhang J."/>
            <person name="Zhou Z."/>
            <person name="Liu J."/>
            <person name="Li X."/>
            <person name="Zhou J."/>
            <person name="Du G."/>
            <person name="Wang L."/>
            <person name="Chen J."/>
        </authorList>
    </citation>
    <scope>NUCLEOTIDE SEQUENCE [LARGE SCALE GENOMIC DNA]</scope>
    <source>
        <strain evidence="4 5">WSH-001</strain>
    </source>
</reference>
<dbReference type="Proteomes" id="UP000000692">
    <property type="component" value="Chromosome"/>
</dbReference>
<organism evidence="4 5">
    <name type="scientific">Ketogulonicigenium vulgare (strain WSH-001)</name>
    <dbReference type="NCBI Taxonomy" id="759362"/>
    <lineage>
        <taxon>Bacteria</taxon>
        <taxon>Pseudomonadati</taxon>
        <taxon>Pseudomonadota</taxon>
        <taxon>Alphaproteobacteria</taxon>
        <taxon>Rhodobacterales</taxon>
        <taxon>Roseobacteraceae</taxon>
        <taxon>Ketogulonicigenium</taxon>
    </lineage>
</organism>
<dbReference type="GO" id="GO:0016020">
    <property type="term" value="C:membrane"/>
    <property type="evidence" value="ECO:0007669"/>
    <property type="project" value="TreeGrafter"/>
</dbReference>
<dbReference type="Pfam" id="PF00561">
    <property type="entry name" value="Abhydrolase_1"/>
    <property type="match status" value="1"/>
</dbReference>
<dbReference type="eggNOG" id="COG2267">
    <property type="taxonomic scope" value="Bacteria"/>
</dbReference>
<dbReference type="PANTHER" id="PTHR43798">
    <property type="entry name" value="MONOACYLGLYCEROL LIPASE"/>
    <property type="match status" value="1"/>
</dbReference>
<dbReference type="Gene3D" id="3.40.50.1820">
    <property type="entry name" value="alpha/beta hydrolase"/>
    <property type="match status" value="1"/>
</dbReference>
<name>F9Y5Y5_KETVW</name>
<keyword evidence="4" id="KW-0031">Aminopeptidase</keyword>
<dbReference type="InterPro" id="IPR002410">
    <property type="entry name" value="Peptidase_S33"/>
</dbReference>
<evidence type="ECO:0000256" key="1">
    <source>
        <dbReference type="ARBA" id="ARBA00010088"/>
    </source>
</evidence>
<dbReference type="PANTHER" id="PTHR43798:SF31">
    <property type="entry name" value="AB HYDROLASE SUPERFAMILY PROTEIN YCLE"/>
    <property type="match status" value="1"/>
</dbReference>
<keyword evidence="2 4" id="KW-0378">Hydrolase</keyword>
<dbReference type="GO" id="GO:0016746">
    <property type="term" value="F:acyltransferase activity"/>
    <property type="evidence" value="ECO:0007669"/>
    <property type="project" value="UniProtKB-KW"/>
</dbReference>
<dbReference type="InterPro" id="IPR000073">
    <property type="entry name" value="AB_hydrolase_1"/>
</dbReference>
<proteinExistence type="inferred from homology"/>
<evidence type="ECO:0000313" key="4">
    <source>
        <dbReference type="EMBL" id="AEM40810.1"/>
    </source>
</evidence>
<gene>
    <name evidence="4" type="ordered locus">KVU_0971</name>
</gene>